<feature type="compositionally biased region" description="Polar residues" evidence="3">
    <location>
        <begin position="264"/>
        <end position="275"/>
    </location>
</feature>
<evidence type="ECO:0000313" key="5">
    <source>
        <dbReference type="EMBL" id="TGO41631.1"/>
    </source>
</evidence>
<dbReference type="InterPro" id="IPR003105">
    <property type="entry name" value="SRA_YDG"/>
</dbReference>
<dbReference type="Proteomes" id="UP000297814">
    <property type="component" value="Unassembled WGS sequence"/>
</dbReference>
<dbReference type="PANTHER" id="PTHR14140:SF27">
    <property type="entry name" value="OS04G0289800 PROTEIN"/>
    <property type="match status" value="1"/>
</dbReference>
<dbReference type="InterPro" id="IPR015947">
    <property type="entry name" value="PUA-like_sf"/>
</dbReference>
<dbReference type="InterPro" id="IPR045134">
    <property type="entry name" value="UHRF1/2-like"/>
</dbReference>
<feature type="region of interest" description="Disordered" evidence="3">
    <location>
        <begin position="34"/>
        <end position="79"/>
    </location>
</feature>
<dbReference type="SMART" id="SM00466">
    <property type="entry name" value="SRA"/>
    <property type="match status" value="1"/>
</dbReference>
<keyword evidence="6" id="KW-1185">Reference proteome</keyword>
<dbReference type="Pfam" id="PF02182">
    <property type="entry name" value="SAD_SRA"/>
    <property type="match status" value="1"/>
</dbReference>
<feature type="domain" description="YDG" evidence="4">
    <location>
        <begin position="320"/>
        <end position="460"/>
    </location>
</feature>
<dbReference type="SUPFAM" id="SSF88697">
    <property type="entry name" value="PUA domain-like"/>
    <property type="match status" value="1"/>
</dbReference>
<proteinExistence type="predicted"/>
<evidence type="ECO:0000256" key="2">
    <source>
        <dbReference type="PROSITE-ProRule" id="PRU00358"/>
    </source>
</evidence>
<evidence type="ECO:0000259" key="4">
    <source>
        <dbReference type="PROSITE" id="PS51015"/>
    </source>
</evidence>
<dbReference type="Gene3D" id="2.30.280.10">
    <property type="entry name" value="SRA-YDG"/>
    <property type="match status" value="1"/>
</dbReference>
<comment type="subcellular location">
    <subcellularLocation>
        <location evidence="2">Nucleus</location>
    </subcellularLocation>
</comment>
<sequence length="492" mass="53686">MGSLGMENEGVASFGGASALKLRIKKEPLPELPLSAVSQAPDQIDSTINQSRIKSESLSDTQLSPVPENTEDSIKEEPDIKDNGNINILSIEPQFDHKDAIKELLKISMGPGFNVSNIDTEPTAALKTLKEIKDSVVKAAVSCKNGHKTILEQWQKVKIFFYIISRIDGSITPEISKRLKLKDVLGLFTNPLFKCPEEYSSIAKALIDRIEAQNGFEAPPLPSPPPAAALTIDAQSASANKNKKRKSVSETATSSKRSRDNSTSRESPVPSSTGYSAPPASASHIWGDNGIMRGILWKQGGYVTLDEKKAHIFKKNAKIHGHNGLAVGDCWPRQMAALRDGAHGAPQAGIVGDKKEGAYSIVISKHYEGFDRDEGDIVYYSAPGAKESIIKEADSENSGVMALRRSMETRKPVRVLRSANCAWKNAPAAGIRYDGLYQVTEGKVETNGKGGKFWRFTLKRLRRVDGSDQVPINLSRPTKEEVGLFEKVKDGY</sequence>
<evidence type="ECO:0000256" key="3">
    <source>
        <dbReference type="SAM" id="MobiDB-lite"/>
    </source>
</evidence>
<feature type="compositionally biased region" description="Polar residues" evidence="3">
    <location>
        <begin position="36"/>
        <end position="64"/>
    </location>
</feature>
<dbReference type="EMBL" id="PQXK01000018">
    <property type="protein sequence ID" value="TGO41631.1"/>
    <property type="molecule type" value="Genomic_DNA"/>
</dbReference>
<reference evidence="5 6" key="1">
    <citation type="submission" date="2017-12" db="EMBL/GenBank/DDBJ databases">
        <title>Comparative genomics of Botrytis spp.</title>
        <authorList>
            <person name="Valero-Jimenez C.A."/>
            <person name="Tapia P."/>
            <person name="Veloso J."/>
            <person name="Silva-Moreno E."/>
            <person name="Staats M."/>
            <person name="Valdes J.H."/>
            <person name="Van Kan J.A.L."/>
        </authorList>
    </citation>
    <scope>NUCLEOTIDE SEQUENCE [LARGE SCALE GENOMIC DNA]</scope>
    <source>
        <strain evidence="5 6">Bh0001</strain>
    </source>
</reference>
<dbReference type="InterPro" id="IPR036987">
    <property type="entry name" value="SRA-YDG_sf"/>
</dbReference>
<evidence type="ECO:0000256" key="1">
    <source>
        <dbReference type="ARBA" id="ARBA00023242"/>
    </source>
</evidence>
<gene>
    <name evidence="5" type="ORF">BHYA_0018g00010</name>
</gene>
<dbReference type="GO" id="GO:0016567">
    <property type="term" value="P:protein ubiquitination"/>
    <property type="evidence" value="ECO:0007669"/>
    <property type="project" value="TreeGrafter"/>
</dbReference>
<comment type="caution">
    <text evidence="5">The sequence shown here is derived from an EMBL/GenBank/DDBJ whole genome shotgun (WGS) entry which is preliminary data.</text>
</comment>
<keyword evidence="1 2" id="KW-0539">Nucleus</keyword>
<dbReference type="GO" id="GO:0005634">
    <property type="term" value="C:nucleus"/>
    <property type="evidence" value="ECO:0007669"/>
    <property type="project" value="UniProtKB-SubCell"/>
</dbReference>
<name>A0A4Z1H1W1_9HELO</name>
<dbReference type="GO" id="GO:0061630">
    <property type="term" value="F:ubiquitin protein ligase activity"/>
    <property type="evidence" value="ECO:0007669"/>
    <property type="project" value="TreeGrafter"/>
</dbReference>
<accession>A0A4Z1H1W1</accession>
<feature type="region of interest" description="Disordered" evidence="3">
    <location>
        <begin position="236"/>
        <end position="280"/>
    </location>
</feature>
<dbReference type="PANTHER" id="PTHR14140">
    <property type="entry name" value="E3 UBIQUITIN-PROTEIN LIGASE UHRF-RELATED"/>
    <property type="match status" value="1"/>
</dbReference>
<dbReference type="AlphaFoldDB" id="A0A4Z1H1W1"/>
<evidence type="ECO:0000313" key="6">
    <source>
        <dbReference type="Proteomes" id="UP000297814"/>
    </source>
</evidence>
<dbReference type="GO" id="GO:0044027">
    <property type="term" value="P:negative regulation of gene expression via chromosomal CpG island methylation"/>
    <property type="evidence" value="ECO:0007669"/>
    <property type="project" value="TreeGrafter"/>
</dbReference>
<protein>
    <recommendedName>
        <fullName evidence="4">YDG domain-containing protein</fullName>
    </recommendedName>
</protein>
<organism evidence="5 6">
    <name type="scientific">Botrytis hyacinthi</name>
    <dbReference type="NCBI Taxonomy" id="278943"/>
    <lineage>
        <taxon>Eukaryota</taxon>
        <taxon>Fungi</taxon>
        <taxon>Dikarya</taxon>
        <taxon>Ascomycota</taxon>
        <taxon>Pezizomycotina</taxon>
        <taxon>Leotiomycetes</taxon>
        <taxon>Helotiales</taxon>
        <taxon>Sclerotiniaceae</taxon>
        <taxon>Botrytis</taxon>
    </lineage>
</organism>
<dbReference type="PROSITE" id="PS51015">
    <property type="entry name" value="YDG"/>
    <property type="match status" value="1"/>
</dbReference>